<feature type="non-terminal residue" evidence="1">
    <location>
        <position position="1"/>
    </location>
</feature>
<keyword evidence="2" id="KW-1185">Reference proteome</keyword>
<accession>A0ABN0JUI8</accession>
<organism evidence="1 2">
    <name type="scientific">Acinetobacter soli NIPH 2899</name>
    <dbReference type="NCBI Taxonomy" id="1217677"/>
    <lineage>
        <taxon>Bacteria</taxon>
        <taxon>Pseudomonadati</taxon>
        <taxon>Pseudomonadota</taxon>
        <taxon>Gammaproteobacteria</taxon>
        <taxon>Moraxellales</taxon>
        <taxon>Moraxellaceae</taxon>
        <taxon>Acinetobacter</taxon>
    </lineage>
</organism>
<dbReference type="EMBL" id="APPV01000011">
    <property type="protein sequence ID" value="ENV59182.1"/>
    <property type="molecule type" value="Genomic_DNA"/>
</dbReference>
<proteinExistence type="predicted"/>
<sequence>KVKNGGSSFNVLTEAEKQRVLDNIANSKAGRESSNFNSYILSEKKMSQIIRLKQDIYDFRASLPSTIKKTGNAASAELKIEGITDSKLLAHSRINTSDPERNIVGTTYGIFKTEKLPTYGKWNDG</sequence>
<name>A0ABN0JUI8_9GAMM</name>
<comment type="caution">
    <text evidence="1">The sequence shown here is derived from an EMBL/GenBank/DDBJ whole genome shotgun (WGS) entry which is preliminary data.</text>
</comment>
<dbReference type="Proteomes" id="UP000018433">
    <property type="component" value="Unassembled WGS sequence"/>
</dbReference>
<reference evidence="1 2" key="1">
    <citation type="submission" date="2013-02" db="EMBL/GenBank/DDBJ databases">
        <title>The Genome Sequence of Acinetobacter soli NIPH 2899.</title>
        <authorList>
            <consortium name="The Broad Institute Genome Sequencing Platform"/>
            <consortium name="The Broad Institute Genome Sequencing Center for Infectious Disease"/>
            <person name="Cerqueira G."/>
            <person name="Feldgarden M."/>
            <person name="Courvalin P."/>
            <person name="Perichon B."/>
            <person name="Grillot-Courvalin C."/>
            <person name="Clermont D."/>
            <person name="Rocha E."/>
            <person name="Yoon E.-J."/>
            <person name="Nemec A."/>
            <person name="Walker B."/>
            <person name="Young S.K."/>
            <person name="Zeng Q."/>
            <person name="Gargeya S."/>
            <person name="Fitzgerald M."/>
            <person name="Haas B."/>
            <person name="Abouelleil A."/>
            <person name="Alvarado L."/>
            <person name="Arachchi H.M."/>
            <person name="Berlin A.M."/>
            <person name="Chapman S.B."/>
            <person name="Dewar J."/>
            <person name="Goldberg J."/>
            <person name="Griggs A."/>
            <person name="Gujja S."/>
            <person name="Hansen M."/>
            <person name="Howarth C."/>
            <person name="Imamovic A."/>
            <person name="Larimer J."/>
            <person name="McCowan C."/>
            <person name="Murphy C."/>
            <person name="Neiman D."/>
            <person name="Pearson M."/>
            <person name="Priest M."/>
            <person name="Roberts A."/>
            <person name="Saif S."/>
            <person name="Shea T."/>
            <person name="Sisk P."/>
            <person name="Sykes S."/>
            <person name="Wortman J."/>
            <person name="Nusbaum C."/>
            <person name="Birren B."/>
        </authorList>
    </citation>
    <scope>NUCLEOTIDE SEQUENCE [LARGE SCALE GENOMIC DNA]</scope>
    <source>
        <strain evidence="1 2">NIPH 2899</strain>
    </source>
</reference>
<evidence type="ECO:0000313" key="2">
    <source>
        <dbReference type="Proteomes" id="UP000018433"/>
    </source>
</evidence>
<protein>
    <submittedName>
        <fullName evidence="1">Uncharacterized protein</fullName>
    </submittedName>
</protein>
<gene>
    <name evidence="1" type="ORF">F950_01725</name>
</gene>
<dbReference type="RefSeq" id="WP_004945955.1">
    <property type="nucleotide sequence ID" value="NZ_KB849643.1"/>
</dbReference>
<evidence type="ECO:0000313" key="1">
    <source>
        <dbReference type="EMBL" id="ENV59182.1"/>
    </source>
</evidence>